<keyword evidence="10" id="KW-1133">Transmembrane helix</keyword>
<evidence type="ECO:0000256" key="8">
    <source>
        <dbReference type="ARBA" id="ARBA00022824"/>
    </source>
</evidence>
<dbReference type="OrthoDB" id="1077582at2759"/>
<reference evidence="14" key="1">
    <citation type="submission" date="2020-03" db="EMBL/GenBank/DDBJ databases">
        <authorList>
            <person name="He L."/>
        </authorList>
    </citation>
    <scope>NUCLEOTIDE SEQUENCE</scope>
    <source>
        <strain evidence="14">CkLH20</strain>
    </source>
</reference>
<proteinExistence type="inferred from homology"/>
<evidence type="ECO:0000256" key="1">
    <source>
        <dbReference type="ARBA" id="ARBA00000677"/>
    </source>
</evidence>
<dbReference type="GO" id="GO:0005787">
    <property type="term" value="C:signal peptidase complex"/>
    <property type="evidence" value="ECO:0007669"/>
    <property type="project" value="TreeGrafter"/>
</dbReference>
<organism evidence="14 15">
    <name type="scientific">Colletotrichum karsti</name>
    <dbReference type="NCBI Taxonomy" id="1095194"/>
    <lineage>
        <taxon>Eukaryota</taxon>
        <taxon>Fungi</taxon>
        <taxon>Dikarya</taxon>
        <taxon>Ascomycota</taxon>
        <taxon>Pezizomycotina</taxon>
        <taxon>Sordariomycetes</taxon>
        <taxon>Hypocreomycetidae</taxon>
        <taxon>Glomerellales</taxon>
        <taxon>Glomerellaceae</taxon>
        <taxon>Colletotrichum</taxon>
        <taxon>Colletotrichum boninense species complex</taxon>
    </lineage>
</organism>
<dbReference type="InterPro" id="IPR036286">
    <property type="entry name" value="LexA/Signal_pep-like_sf"/>
</dbReference>
<dbReference type="RefSeq" id="XP_038746735.1">
    <property type="nucleotide sequence ID" value="XM_038887693.1"/>
</dbReference>
<comment type="subunit">
    <text evidence="13">Component of the signal peptidase complex (SPC) composed of a catalytic subunit SEC11 and three accessory subunits SPC1, SPC2 and SPC3. The complex induces a local thinning of the ER membrane which is used to measure the length of the signal peptide (SP) h-region of protein substrates. This ensures the selectivity of the complex towards h-regions shorter than 18-20 amino acids. SPC associates with the translocon complex.</text>
</comment>
<keyword evidence="8" id="KW-0256">Endoplasmic reticulum</keyword>
<evidence type="ECO:0000256" key="6">
    <source>
        <dbReference type="ARBA" id="ARBA00021755"/>
    </source>
</evidence>
<evidence type="ECO:0000256" key="2">
    <source>
        <dbReference type="ARBA" id="ARBA00004648"/>
    </source>
</evidence>
<comment type="similarity">
    <text evidence="3">Belongs to the peptidase S26B family.</text>
</comment>
<evidence type="ECO:0000256" key="9">
    <source>
        <dbReference type="ARBA" id="ARBA00022968"/>
    </source>
</evidence>
<dbReference type="AlphaFoldDB" id="A0A9P6LIF6"/>
<comment type="subcellular location">
    <subcellularLocation>
        <location evidence="2">Endoplasmic reticulum membrane</location>
        <topology evidence="2">Single-pass type II membrane protein</topology>
    </subcellularLocation>
</comment>
<evidence type="ECO:0000256" key="5">
    <source>
        <dbReference type="ARBA" id="ARBA00019685"/>
    </source>
</evidence>
<accession>A0A9P6LIF6</accession>
<dbReference type="EC" id="3.4.21.89" evidence="4"/>
<keyword evidence="7" id="KW-0812">Transmembrane</keyword>
<keyword evidence="11" id="KW-0472">Membrane</keyword>
<evidence type="ECO:0000313" key="15">
    <source>
        <dbReference type="Proteomes" id="UP000781932"/>
    </source>
</evidence>
<dbReference type="InterPro" id="IPR001733">
    <property type="entry name" value="Peptidase_S26B"/>
</dbReference>
<dbReference type="InterPro" id="IPR019533">
    <property type="entry name" value="Peptidase_S26"/>
</dbReference>
<protein>
    <recommendedName>
        <fullName evidence="5">Signal peptidase complex catalytic subunit SEC11</fullName>
        <ecNumber evidence="4">3.4.21.89</ecNumber>
    </recommendedName>
    <alternativeName>
        <fullName evidence="6">Signal peptidase complex catalytic subunit sec11</fullName>
    </alternativeName>
</protein>
<name>A0A9P6LIF6_9PEZI</name>
<evidence type="ECO:0000256" key="12">
    <source>
        <dbReference type="ARBA" id="ARBA00045533"/>
    </source>
</evidence>
<dbReference type="Proteomes" id="UP000781932">
    <property type="component" value="Unassembled WGS sequence"/>
</dbReference>
<dbReference type="PANTHER" id="PTHR10806:SF6">
    <property type="entry name" value="SIGNAL PEPTIDASE COMPLEX CATALYTIC SUBUNIT SEC11"/>
    <property type="match status" value="1"/>
</dbReference>
<keyword evidence="9" id="KW-0735">Signal-anchor</keyword>
<dbReference type="GeneID" id="62160767"/>
<comment type="function">
    <text evidence="12">Catalytic component of the signal peptidase complex (SPC) which catalyzes the cleavage of N-terminal signal sequences from nascent proteins as they are translocated into the lumen of the endoplasmic reticulum. Specifically cleaves N-terminal signal peptides that contain a hydrophobic alpha-helix (h-region) shorter than 18-20 amino acids.</text>
</comment>
<evidence type="ECO:0000256" key="11">
    <source>
        <dbReference type="ARBA" id="ARBA00023136"/>
    </source>
</evidence>
<evidence type="ECO:0000256" key="13">
    <source>
        <dbReference type="ARBA" id="ARBA00047037"/>
    </source>
</evidence>
<evidence type="ECO:0000256" key="3">
    <source>
        <dbReference type="ARBA" id="ARBA00011035"/>
    </source>
</evidence>
<sequence>MRATLVSALPIVRLAGTLFMAWKLLCLVANSPYPAMVVLTESMMPAFQPGDVIILWNRTEYVQVGDIPVIWFTGNPLPMVHRVSKTAFE</sequence>
<dbReference type="GO" id="GO:0004252">
    <property type="term" value="F:serine-type endopeptidase activity"/>
    <property type="evidence" value="ECO:0007669"/>
    <property type="project" value="InterPro"/>
</dbReference>
<dbReference type="GO" id="GO:0009003">
    <property type="term" value="F:signal peptidase activity"/>
    <property type="evidence" value="ECO:0007669"/>
    <property type="project" value="UniProtKB-EC"/>
</dbReference>
<comment type="caution">
    <text evidence="14">The sequence shown here is derived from an EMBL/GenBank/DDBJ whole genome shotgun (WGS) entry which is preliminary data.</text>
</comment>
<evidence type="ECO:0000313" key="14">
    <source>
        <dbReference type="EMBL" id="KAF9877274.1"/>
    </source>
</evidence>
<dbReference type="CDD" id="cd06530">
    <property type="entry name" value="S26_SPase_I"/>
    <property type="match status" value="1"/>
</dbReference>
<evidence type="ECO:0000256" key="10">
    <source>
        <dbReference type="ARBA" id="ARBA00022989"/>
    </source>
</evidence>
<gene>
    <name evidence="14" type="ORF">CkaCkLH20_04974</name>
</gene>
<reference evidence="14" key="2">
    <citation type="submission" date="2020-11" db="EMBL/GenBank/DDBJ databases">
        <title>Whole genome sequencing of Colletotrichum sp.</title>
        <authorList>
            <person name="Li H."/>
        </authorList>
    </citation>
    <scope>NUCLEOTIDE SEQUENCE</scope>
    <source>
        <strain evidence="14">CkLH20</strain>
    </source>
</reference>
<dbReference type="PANTHER" id="PTHR10806">
    <property type="entry name" value="SIGNAL PEPTIDASE COMPLEX CATALYTIC SUBUNIT SEC11"/>
    <property type="match status" value="1"/>
</dbReference>
<evidence type="ECO:0000256" key="4">
    <source>
        <dbReference type="ARBA" id="ARBA00013208"/>
    </source>
</evidence>
<dbReference type="GO" id="GO:0006465">
    <property type="term" value="P:signal peptide processing"/>
    <property type="evidence" value="ECO:0007669"/>
    <property type="project" value="InterPro"/>
</dbReference>
<keyword evidence="15" id="KW-1185">Reference proteome</keyword>
<dbReference type="EMBL" id="JAATWM020000014">
    <property type="protein sequence ID" value="KAF9877274.1"/>
    <property type="molecule type" value="Genomic_DNA"/>
</dbReference>
<evidence type="ECO:0000256" key="7">
    <source>
        <dbReference type="ARBA" id="ARBA00022692"/>
    </source>
</evidence>
<dbReference type="SUPFAM" id="SSF51306">
    <property type="entry name" value="LexA/Signal peptidase"/>
    <property type="match status" value="1"/>
</dbReference>
<comment type="catalytic activity">
    <reaction evidence="1">
        <text>Cleavage of hydrophobic, N-terminal signal or leader sequences from secreted and periplasmic proteins.</text>
        <dbReference type="EC" id="3.4.21.89"/>
    </reaction>
</comment>